<proteinExistence type="predicted"/>
<dbReference type="KEGG" id="vg:26647910"/>
<accession>A0A0E3M1F2</accession>
<name>A0A0E3M1F2_9CAUD</name>
<dbReference type="GeneID" id="26647910"/>
<dbReference type="OrthoDB" id="20893at10239"/>
<reference evidence="1 2" key="1">
    <citation type="journal article" date="2015" name="Genome Announc.">
        <title>Complete Genome Sequence of Bacillus megaterium Siphophage Stahl.</title>
        <authorList>
            <person name="Brizendine A.M."/>
            <person name="Rousseau S."/>
            <person name="Hernandez A.C."/>
            <person name="Kuty Everett G.F."/>
        </authorList>
    </citation>
    <scope>NUCLEOTIDE SEQUENCE [LARGE SCALE GENOMIC DNA]</scope>
</reference>
<keyword evidence="2" id="KW-1185">Reference proteome</keyword>
<evidence type="ECO:0000313" key="1">
    <source>
        <dbReference type="EMBL" id="AKA61535.1"/>
    </source>
</evidence>
<organism evidence="1 2">
    <name type="scientific">Bacillus phage Stahl</name>
    <dbReference type="NCBI Taxonomy" id="1610832"/>
    <lineage>
        <taxon>Viruses</taxon>
        <taxon>Duplodnaviria</taxon>
        <taxon>Heunggongvirae</taxon>
        <taxon>Uroviricota</taxon>
        <taxon>Caudoviricetes</taxon>
        <taxon>Slashvirus</taxon>
        <taxon>Slashvirus stahl</taxon>
    </lineage>
</organism>
<reference evidence="2" key="2">
    <citation type="submission" date="2015-01" db="EMBL/GenBank/DDBJ databases">
        <title>Complete Genome of Bacillus megaterium Siphophage Stahl.</title>
        <authorList>
            <person name="Brizendine A.M."/>
            <person name="Rousseau S."/>
            <person name="Hernandez A.C."/>
            <person name="Everett G.F.K."/>
        </authorList>
    </citation>
    <scope>NUCLEOTIDE SEQUENCE [LARGE SCALE GENOMIC DNA]</scope>
</reference>
<dbReference type="EMBL" id="KP696447">
    <property type="protein sequence ID" value="AKA61535.1"/>
    <property type="molecule type" value="Genomic_DNA"/>
</dbReference>
<sequence>MKKLSINEMKELCPMWFSKGAMDFFNSQIETQPNKVNIFITSERMELDMDKLYTLRWFNHNTNKIETLGDFQEFKTLEDARQFRKTYTSIKEIEEIGENMGIN</sequence>
<protein>
    <submittedName>
        <fullName evidence="1">Uncharacterized protein</fullName>
    </submittedName>
</protein>
<dbReference type="Pfam" id="PF24239">
    <property type="entry name" value="DUF7447"/>
    <property type="match status" value="1"/>
</dbReference>
<dbReference type="RefSeq" id="YP_009203711.1">
    <property type="nucleotide sequence ID" value="NC_028856.1"/>
</dbReference>
<gene>
    <name evidence="1" type="ORF">CPT_Stahl107</name>
</gene>
<dbReference type="Proteomes" id="UP000033015">
    <property type="component" value="Segment"/>
</dbReference>
<evidence type="ECO:0000313" key="2">
    <source>
        <dbReference type="Proteomes" id="UP000033015"/>
    </source>
</evidence>
<dbReference type="InterPro" id="IPR055870">
    <property type="entry name" value="DUF7447"/>
</dbReference>